<dbReference type="InterPro" id="IPR056924">
    <property type="entry name" value="SH3_Tf2-1"/>
</dbReference>
<feature type="domain" description="Tf2-1-like SH3-like" evidence="2">
    <location>
        <begin position="292"/>
        <end position="357"/>
    </location>
</feature>
<feature type="region of interest" description="Disordered" evidence="1">
    <location>
        <begin position="527"/>
        <end position="597"/>
    </location>
</feature>
<protein>
    <submittedName>
        <fullName evidence="3">Pol protein</fullName>
    </submittedName>
</protein>
<dbReference type="PANTHER" id="PTHR46148:SF60">
    <property type="entry name" value="CHROMO DOMAIN-CONTAINING PROTEIN"/>
    <property type="match status" value="1"/>
</dbReference>
<reference evidence="3 4" key="1">
    <citation type="submission" date="2019-08" db="EMBL/GenBank/DDBJ databases">
        <title>Draft genome sequences of two oriental melons (Cucumis melo L. var makuwa).</title>
        <authorList>
            <person name="Kwon S.-Y."/>
        </authorList>
    </citation>
    <scope>NUCLEOTIDE SEQUENCE [LARGE SCALE GENOMIC DNA]</scope>
    <source>
        <strain evidence="4">cv. Chang Bougi</strain>
        <tissue evidence="3">Leaf</tissue>
    </source>
</reference>
<sequence length="597" mass="68016">MLPRRGARRDGRGDLATMEQRFKDLIMQMQESQQSAPPTPAQASVTIFRYMKCLDDQKVQCAVFKLTNRSTTCLRDAKQQEFLNLKQGDRIVEQYDADFDMLSRFAPEMITTEATRADNFIRVYRRGLTRPRSQEEGRLHDRKERLSSSLLKHQGLPRTLRGFTVIWVVVDRLTKSAHFIPRKSTYIAILEGFTGCYGHEVVGILTCILMEFSYNNSFQAIIRMAPFGALYGKCCRSPVCWDEVSEQRLMGPELVQSTNKPIQKIRARMQIAQSRQKSYAEVRQKDLEFDVGDKVFLEVAPMKGVLRFEKNGKLSPHFVGPFEILERIGPVAYRLVLPPSLSAVHDVFHVSMLRKYVSDPSHVVDYKPLEIDENLSYTEQPVEILAREVKMLRNREIPLVKVLWRHHKVEEATWEREDDMRASPPVFSFSFSLLHRRHLLQSFPSFCRISTPAAKSVASPSTTTVGSLSSTERRAATIASFYEPRRKLLSGFRLARSISIVEALPFVSSPLRLCVLFDEVQSSATASDSISPSLTSSATPSRVEPFCSPSRTRQATFKPSRSKPTRPDPTRAASQAKLIFPSRSPYSSSHLSRFHLR</sequence>
<evidence type="ECO:0000313" key="4">
    <source>
        <dbReference type="Proteomes" id="UP000321947"/>
    </source>
</evidence>
<dbReference type="AlphaFoldDB" id="A0A5D3E483"/>
<feature type="compositionally biased region" description="Polar residues" evidence="1">
    <location>
        <begin position="549"/>
        <end position="559"/>
    </location>
</feature>
<proteinExistence type="predicted"/>
<feature type="compositionally biased region" description="Low complexity" evidence="1">
    <location>
        <begin position="578"/>
        <end position="591"/>
    </location>
</feature>
<evidence type="ECO:0000256" key="1">
    <source>
        <dbReference type="SAM" id="MobiDB-lite"/>
    </source>
</evidence>
<evidence type="ECO:0000259" key="2">
    <source>
        <dbReference type="Pfam" id="PF24626"/>
    </source>
</evidence>
<evidence type="ECO:0000313" key="3">
    <source>
        <dbReference type="EMBL" id="TYK30696.1"/>
    </source>
</evidence>
<dbReference type="EMBL" id="SSTD01000240">
    <property type="protein sequence ID" value="TYK30696.1"/>
    <property type="molecule type" value="Genomic_DNA"/>
</dbReference>
<organism evidence="3 4">
    <name type="scientific">Cucumis melo var. makuwa</name>
    <name type="common">Oriental melon</name>
    <dbReference type="NCBI Taxonomy" id="1194695"/>
    <lineage>
        <taxon>Eukaryota</taxon>
        <taxon>Viridiplantae</taxon>
        <taxon>Streptophyta</taxon>
        <taxon>Embryophyta</taxon>
        <taxon>Tracheophyta</taxon>
        <taxon>Spermatophyta</taxon>
        <taxon>Magnoliopsida</taxon>
        <taxon>eudicotyledons</taxon>
        <taxon>Gunneridae</taxon>
        <taxon>Pentapetalae</taxon>
        <taxon>rosids</taxon>
        <taxon>fabids</taxon>
        <taxon>Cucurbitales</taxon>
        <taxon>Cucurbitaceae</taxon>
        <taxon>Benincaseae</taxon>
        <taxon>Cucumis</taxon>
    </lineage>
</organism>
<dbReference type="Pfam" id="PF24626">
    <property type="entry name" value="SH3_Tf2-1"/>
    <property type="match status" value="1"/>
</dbReference>
<accession>A0A5D3E483</accession>
<dbReference type="Proteomes" id="UP000321947">
    <property type="component" value="Unassembled WGS sequence"/>
</dbReference>
<dbReference type="PANTHER" id="PTHR46148">
    <property type="entry name" value="CHROMO DOMAIN-CONTAINING PROTEIN"/>
    <property type="match status" value="1"/>
</dbReference>
<name>A0A5D3E483_CUCMM</name>
<gene>
    <name evidence="3" type="ORF">E5676_scaffold343G00130</name>
</gene>
<comment type="caution">
    <text evidence="3">The sequence shown here is derived from an EMBL/GenBank/DDBJ whole genome shotgun (WGS) entry which is preliminary data.</text>
</comment>